<evidence type="ECO:0000256" key="2">
    <source>
        <dbReference type="ARBA" id="ARBA00022630"/>
    </source>
</evidence>
<dbReference type="InterPro" id="IPR036188">
    <property type="entry name" value="FAD/NAD-bd_sf"/>
</dbReference>
<evidence type="ECO:0000313" key="5">
    <source>
        <dbReference type="EMBL" id="MDT0350785.1"/>
    </source>
</evidence>
<dbReference type="RefSeq" id="WP_311556811.1">
    <property type="nucleotide sequence ID" value="NZ_JAVREJ010000009.1"/>
</dbReference>
<dbReference type="Proteomes" id="UP001183202">
    <property type="component" value="Unassembled WGS sequence"/>
</dbReference>
<dbReference type="InterPro" id="IPR002938">
    <property type="entry name" value="FAD-bd"/>
</dbReference>
<comment type="cofactor">
    <cofactor evidence="1">
        <name>FAD</name>
        <dbReference type="ChEBI" id="CHEBI:57692"/>
    </cofactor>
</comment>
<dbReference type="Gene3D" id="3.30.9.10">
    <property type="entry name" value="D-Amino Acid Oxidase, subunit A, domain 2"/>
    <property type="match status" value="1"/>
</dbReference>
<gene>
    <name evidence="5" type="ORF">RM445_14735</name>
</gene>
<comment type="caution">
    <text evidence="5">The sequence shown here is derived from an EMBL/GenBank/DDBJ whole genome shotgun (WGS) entry which is preliminary data.</text>
</comment>
<organism evidence="5 6">
    <name type="scientific">Pseudonocardia charpentierae</name>
    <dbReference type="NCBI Taxonomy" id="3075545"/>
    <lineage>
        <taxon>Bacteria</taxon>
        <taxon>Bacillati</taxon>
        <taxon>Actinomycetota</taxon>
        <taxon>Actinomycetes</taxon>
        <taxon>Pseudonocardiales</taxon>
        <taxon>Pseudonocardiaceae</taxon>
        <taxon>Pseudonocardia</taxon>
    </lineage>
</organism>
<evidence type="ECO:0000256" key="3">
    <source>
        <dbReference type="ARBA" id="ARBA00022827"/>
    </source>
</evidence>
<dbReference type="PRINTS" id="PR00420">
    <property type="entry name" value="RNGMNOXGNASE"/>
</dbReference>
<accession>A0ABU2NAM7</accession>
<evidence type="ECO:0000313" key="6">
    <source>
        <dbReference type="Proteomes" id="UP001183202"/>
    </source>
</evidence>
<dbReference type="PANTHER" id="PTHR43004:SF19">
    <property type="entry name" value="BINDING MONOOXYGENASE, PUTATIVE (JCVI)-RELATED"/>
    <property type="match status" value="1"/>
</dbReference>
<reference evidence="6" key="1">
    <citation type="submission" date="2023-07" db="EMBL/GenBank/DDBJ databases">
        <title>30 novel species of actinomycetes from the DSMZ collection.</title>
        <authorList>
            <person name="Nouioui I."/>
        </authorList>
    </citation>
    <scope>NUCLEOTIDE SEQUENCE [LARGE SCALE GENOMIC DNA]</scope>
    <source>
        <strain evidence="6">DSM 45834</strain>
    </source>
</reference>
<dbReference type="EMBL" id="JAVREJ010000009">
    <property type="protein sequence ID" value="MDT0350785.1"/>
    <property type="molecule type" value="Genomic_DNA"/>
</dbReference>
<dbReference type="Pfam" id="PF01494">
    <property type="entry name" value="FAD_binding_3"/>
    <property type="match status" value="1"/>
</dbReference>
<name>A0ABU2NAM7_9PSEU</name>
<keyword evidence="6" id="KW-1185">Reference proteome</keyword>
<keyword evidence="3" id="KW-0274">FAD</keyword>
<proteinExistence type="predicted"/>
<protein>
    <submittedName>
        <fullName evidence="5">FAD-dependent oxidoreductase</fullName>
    </submittedName>
</protein>
<evidence type="ECO:0000256" key="1">
    <source>
        <dbReference type="ARBA" id="ARBA00001974"/>
    </source>
</evidence>
<dbReference type="Gene3D" id="3.50.50.60">
    <property type="entry name" value="FAD/NAD(P)-binding domain"/>
    <property type="match status" value="1"/>
</dbReference>
<feature type="domain" description="FAD-binding" evidence="4">
    <location>
        <begin position="10"/>
        <end position="361"/>
    </location>
</feature>
<keyword evidence="2" id="KW-0285">Flavoprotein</keyword>
<dbReference type="SUPFAM" id="SSF51905">
    <property type="entry name" value="FAD/NAD(P)-binding domain"/>
    <property type="match status" value="1"/>
</dbReference>
<dbReference type="Gene3D" id="3.40.30.120">
    <property type="match status" value="1"/>
</dbReference>
<dbReference type="InterPro" id="IPR050641">
    <property type="entry name" value="RIFMO-like"/>
</dbReference>
<dbReference type="Pfam" id="PF21274">
    <property type="entry name" value="Rng_hyd_C"/>
    <property type="match status" value="1"/>
</dbReference>
<evidence type="ECO:0000259" key="4">
    <source>
        <dbReference type="Pfam" id="PF01494"/>
    </source>
</evidence>
<sequence length="522" mass="54357">MSTASALTVADVLVVGAGPGGLATALSAARHGARVLVVDRRPGTSGLPRATGVNVRTMEILRTWGVARDVRARRLHVVPEAASGTTLAEPPRSSGRVGGYPSLREILDVSPALPLACPQDLLEPVLVDAVRAAGGEIRFSTPLVDLRVRPDGVCAHLHLGHRLHSGHDLGTGARVHARYVVGADGTRSTVRTALGIGTRHLGTWAHAVQVLFRPDAPLLSGLPRVLTFVDEPHPAALAPMGVGRWTYVRLAFDGAPAAIPDDWTPTLRAATGRSDLTPEVLDVQRFTLAAEVATSFRAGPAFLVGDAAHRTTPVGGIGLNTAVHDGHELGWKLAWAARGLAGEELLASHDAERGPVGLEAAARSLDVEDRPTDGLASSLGHTHRSAVIAGSATAPDLRIDLAARPGERAPHAWVRHDGRQRSILDLFDGSLTLLTGADGEPWARAATVVTGVPLRVLVEGRDVHGRGLGPRYGLRAGSAVLVRPDGRVAWRHDGACADRAAALTAAVATALGHRTVAAALAG</sequence>
<dbReference type="PANTHER" id="PTHR43004">
    <property type="entry name" value="TRK SYSTEM POTASSIUM UPTAKE PROTEIN"/>
    <property type="match status" value="1"/>
</dbReference>